<dbReference type="SMART" id="SM00261">
    <property type="entry name" value="FU"/>
    <property type="match status" value="1"/>
</dbReference>
<organism evidence="27 28">
    <name type="scientific">Polypedilum vanderplanki</name>
    <name type="common">Sleeping chironomid midge</name>
    <dbReference type="NCBI Taxonomy" id="319348"/>
    <lineage>
        <taxon>Eukaryota</taxon>
        <taxon>Metazoa</taxon>
        <taxon>Ecdysozoa</taxon>
        <taxon>Arthropoda</taxon>
        <taxon>Hexapoda</taxon>
        <taxon>Insecta</taxon>
        <taxon>Pterygota</taxon>
        <taxon>Neoptera</taxon>
        <taxon>Endopterygota</taxon>
        <taxon>Diptera</taxon>
        <taxon>Nematocera</taxon>
        <taxon>Chironomoidea</taxon>
        <taxon>Chironomidae</taxon>
        <taxon>Chironominae</taxon>
        <taxon>Polypedilum</taxon>
        <taxon>Polypedilum</taxon>
    </lineage>
</organism>
<evidence type="ECO:0000256" key="5">
    <source>
        <dbReference type="ARBA" id="ARBA00022685"/>
    </source>
</evidence>
<dbReference type="FunFam" id="3.30.200.20:FF:000026">
    <property type="entry name" value="Tyrosine-protein kinase receptor"/>
    <property type="match status" value="1"/>
</dbReference>
<dbReference type="InterPro" id="IPR013783">
    <property type="entry name" value="Ig-like_fold"/>
</dbReference>
<feature type="domain" description="Protein kinase" evidence="24">
    <location>
        <begin position="1106"/>
        <end position="1390"/>
    </location>
</feature>
<evidence type="ECO:0000256" key="21">
    <source>
        <dbReference type="PROSITE-ProRule" id="PRU10141"/>
    </source>
</evidence>
<dbReference type="SUPFAM" id="SSF52058">
    <property type="entry name" value="L domain-like"/>
    <property type="match status" value="2"/>
</dbReference>
<evidence type="ECO:0000259" key="26">
    <source>
        <dbReference type="PROSITE" id="PS51379"/>
    </source>
</evidence>
<keyword evidence="10 21" id="KW-0547">Nucleotide-binding</keyword>
<dbReference type="Gene3D" id="2.10.220.10">
    <property type="entry name" value="Hormone Receptor, Insulin-like Growth Factor Receptor 1, Chain A, domain 2"/>
    <property type="match status" value="1"/>
</dbReference>
<dbReference type="GO" id="GO:0051897">
    <property type="term" value="P:positive regulation of phosphatidylinositol 3-kinase/protein kinase B signal transduction"/>
    <property type="evidence" value="ECO:0007669"/>
    <property type="project" value="TreeGrafter"/>
</dbReference>
<keyword evidence="9" id="KW-0677">Repeat</keyword>
<dbReference type="SMART" id="SM00219">
    <property type="entry name" value="TyrKc"/>
    <property type="match status" value="1"/>
</dbReference>
<dbReference type="GO" id="GO:0043560">
    <property type="term" value="F:insulin receptor substrate binding"/>
    <property type="evidence" value="ECO:0007669"/>
    <property type="project" value="TreeGrafter"/>
</dbReference>
<evidence type="ECO:0000256" key="19">
    <source>
        <dbReference type="ARBA" id="ARBA00023211"/>
    </source>
</evidence>
<evidence type="ECO:0000256" key="1">
    <source>
        <dbReference type="ARBA" id="ARBA00001936"/>
    </source>
</evidence>
<dbReference type="InterPro" id="IPR017896">
    <property type="entry name" value="4Fe4S_Fe-S-bd"/>
</dbReference>
<feature type="domain" description="Fibronectin type-III" evidence="25">
    <location>
        <begin position="942"/>
        <end position="1040"/>
    </location>
</feature>
<dbReference type="InterPro" id="IPR036116">
    <property type="entry name" value="FN3_sf"/>
</dbReference>
<keyword evidence="5" id="KW-0165">Cleavage on pair of basic residues</keyword>
<gene>
    <name evidence="27" type="ORF">PVAND_017042</name>
</gene>
<dbReference type="InterPro" id="IPR011009">
    <property type="entry name" value="Kinase-like_dom_sf"/>
</dbReference>
<dbReference type="SUPFAM" id="SSF49265">
    <property type="entry name" value="Fibronectin type III"/>
    <property type="match status" value="3"/>
</dbReference>
<feature type="binding site" evidence="21">
    <location>
        <position position="1140"/>
    </location>
    <ligand>
        <name>ATP</name>
        <dbReference type="ChEBI" id="CHEBI:30616"/>
    </ligand>
</feature>
<dbReference type="EMBL" id="JADBJN010000004">
    <property type="protein sequence ID" value="KAG5669147.1"/>
    <property type="molecule type" value="Genomic_DNA"/>
</dbReference>
<sequence>MNNIIHISELNKLPKDDFIIYEPIKELFTTNTKIQPKKFRKFKINGATVLKISIFLIFTFLQIISAPSLRKKIKTENAKPTVESLRFKRAIDNFTLETPIVPQSLPNGGICKTVDARFDMNKINGLSGCRVVEGSITILLMDDMEARDVVNFTFPELVEVTGFIMLYRIGGFTSLDQLFPNLAVIRGRDLFKDYSLIIYEMLHLTDIGLKNLMTIERGNVRIEKNENLCFTNSINWNQIMVQNDDPYVDKNRLPALCPSCPNDKCTKSADGKQNYCWNVDYCQRTCFHCQNPNFKGEMTYCSPNQQICCDHSCIGGCKDDNPKACFACRKFAFGNYPNIQCVDECPNDTFAYLDRRCITKAQCYDLNTEGILKDPESPFIPFNGECRKDCPPNYKKVNTGRKLTCEKCVGPCLKECPFGSVDSIEAAQALKGCNIIDGPLEIQIRRISKHPESGRNVVKELENSLSGIVEIKGFLKIARTSSLLSLSFLKNLRKIHGNSLDAGRYAMIVWENPNLQELWNASHKIEIVRGKFFFHFNPKLCFYKIEQFTKNSAIKGFNTTDMLENFEMTKLSNGDKTPCDLTLLSVTVEQIYPHAALLVWDPLKLEDERTLLSYVVYYIAAPYANVTLWDGRDACGNDGWSVKDKNDFRDNKKISQPLTKLEPYTQYAYYVKAYTLATEKYGAQSEISYFTTKPDVPEVVKKFKVTAIGPDKIEVSWEKLKKVNGRLDHYILRANAISQDDKLLEQRDYCKEPIEQSPPPTKPSKDISFLNMKHKNPLSFSNGTCDCQRCLIMCDANQETLEEGDDKRELANNFEDNIQDFVYIRTDDNTIELTREIPKEVKKVKRQIKTIEFPSDLQFDPLNQSTIDREYLKNQSDFYNDEIGPEQTSFIITGLKHYTTYNIQIRACRKREEGETLLAEICGPEIKDFATTFKEPANDNIPFFDVQAIVNKSMTNILVRWEEPKNPNGLLLAFTIRHKRVDIDHTQPVLHCISQTMLNGSSQYLLQKLNSGNYSIDMMATSMAGNGNYTNPKYIFINEHNQIGNLYAIIVVLLTLFVVGIIAVILAFKKIYQANISSMKLVANVNPDYVNVIYKQDEWEISREKIIQLQELGFGSFGMVYEGLIKDFHQPGNDVRCAIKTVNESATDKERINFLNEASVMKQFDTSHVVRLLGVVSEGQPTLVVMELMANGDLKTYLRSHRPEYDTISSDSPPQPPTLRRILQMAIEIADGMAYLSAKKFVHRDLAARNCMVAEDLTVKIGDFGMTRDIYETDYYRKGTKGLLPVRWMSPESLKDGVFSSSSDVFSYGVVLWEMSTLAQQPYAGLSNDQVLRYVVEGGVMERPENCPDKLYELMRRCWQHRPSARPSFMEIITMLLDSVSSDFEKISFFHSPLGVETWQQMTQEIAVISDDVTTPLRQDDEETMSSNRNHIDEDL</sequence>
<keyword evidence="3 22" id="KW-0597">Phosphoprotein</keyword>
<comment type="similarity">
    <text evidence="22">Belongs to the protein kinase superfamily. Tyr protein kinase family. Insulin receptor subfamily.</text>
</comment>
<keyword evidence="14 23" id="KW-0472">Membrane</keyword>
<name>A0A9J6BHY6_POLVA</name>
<keyword evidence="17 22" id="KW-0675">Receptor</keyword>
<evidence type="ECO:0000256" key="10">
    <source>
        <dbReference type="ARBA" id="ARBA00022741"/>
    </source>
</evidence>
<dbReference type="PROSITE" id="PS50853">
    <property type="entry name" value="FN3"/>
    <property type="match status" value="2"/>
</dbReference>
<evidence type="ECO:0000256" key="23">
    <source>
        <dbReference type="SAM" id="Phobius"/>
    </source>
</evidence>
<dbReference type="GO" id="GO:0005524">
    <property type="term" value="F:ATP binding"/>
    <property type="evidence" value="ECO:0007669"/>
    <property type="project" value="UniProtKB-UniRule"/>
</dbReference>
<evidence type="ECO:0000256" key="16">
    <source>
        <dbReference type="ARBA" id="ARBA00023157"/>
    </source>
</evidence>
<dbReference type="InterPro" id="IPR006212">
    <property type="entry name" value="Furin_repeat"/>
</dbReference>
<evidence type="ECO:0000256" key="13">
    <source>
        <dbReference type="ARBA" id="ARBA00022989"/>
    </source>
</evidence>
<dbReference type="GO" id="GO:0030154">
    <property type="term" value="P:cell differentiation"/>
    <property type="evidence" value="ECO:0007669"/>
    <property type="project" value="UniProtKB-ARBA"/>
</dbReference>
<dbReference type="GO" id="GO:0042593">
    <property type="term" value="P:glucose homeostasis"/>
    <property type="evidence" value="ECO:0007669"/>
    <property type="project" value="TreeGrafter"/>
</dbReference>
<dbReference type="InterPro" id="IPR009030">
    <property type="entry name" value="Growth_fac_rcpt_cys_sf"/>
</dbReference>
<keyword evidence="11" id="KW-0418">Kinase</keyword>
<dbReference type="SUPFAM" id="SSF56112">
    <property type="entry name" value="Protein kinase-like (PK-like)"/>
    <property type="match status" value="1"/>
</dbReference>
<evidence type="ECO:0000256" key="12">
    <source>
        <dbReference type="ARBA" id="ARBA00022840"/>
    </source>
</evidence>
<keyword evidence="8" id="KW-0732">Signal</keyword>
<dbReference type="FunFam" id="1.10.510.10:FF:000528">
    <property type="entry name" value="Tyrosine-protein kinase receptor"/>
    <property type="match status" value="1"/>
</dbReference>
<dbReference type="InterPro" id="IPR020635">
    <property type="entry name" value="Tyr_kinase_cat_dom"/>
</dbReference>
<dbReference type="PROSITE" id="PS50011">
    <property type="entry name" value="PROTEIN_KINASE_DOM"/>
    <property type="match status" value="1"/>
</dbReference>
<dbReference type="PRINTS" id="PR00109">
    <property type="entry name" value="TYRKINASE"/>
</dbReference>
<dbReference type="InterPro" id="IPR000719">
    <property type="entry name" value="Prot_kinase_dom"/>
</dbReference>
<dbReference type="Pfam" id="PF00757">
    <property type="entry name" value="Furin-like"/>
    <property type="match status" value="1"/>
</dbReference>
<keyword evidence="15" id="KW-0829">Tyrosine-protein kinase</keyword>
<dbReference type="PROSITE" id="PS00239">
    <property type="entry name" value="RECEPTOR_TYR_KIN_II"/>
    <property type="match status" value="1"/>
</dbReference>
<evidence type="ECO:0000256" key="17">
    <source>
        <dbReference type="ARBA" id="ARBA00023170"/>
    </source>
</evidence>
<evidence type="ECO:0000256" key="3">
    <source>
        <dbReference type="ARBA" id="ARBA00022553"/>
    </source>
</evidence>
<evidence type="ECO:0000259" key="25">
    <source>
        <dbReference type="PROSITE" id="PS50853"/>
    </source>
</evidence>
<dbReference type="Gene3D" id="3.80.20.20">
    <property type="entry name" value="Receptor L-domain"/>
    <property type="match status" value="2"/>
</dbReference>
<dbReference type="GO" id="GO:0046872">
    <property type="term" value="F:metal ion binding"/>
    <property type="evidence" value="ECO:0007669"/>
    <property type="project" value="UniProtKB-KW"/>
</dbReference>
<evidence type="ECO:0000256" key="6">
    <source>
        <dbReference type="ARBA" id="ARBA00022692"/>
    </source>
</evidence>
<dbReference type="InterPro" id="IPR008266">
    <property type="entry name" value="Tyr_kinase_AS"/>
</dbReference>
<dbReference type="GO" id="GO:0005009">
    <property type="term" value="F:insulin receptor activity"/>
    <property type="evidence" value="ECO:0007669"/>
    <property type="project" value="TreeGrafter"/>
</dbReference>
<dbReference type="GO" id="GO:0005899">
    <property type="term" value="C:insulin receptor complex"/>
    <property type="evidence" value="ECO:0007669"/>
    <property type="project" value="TreeGrafter"/>
</dbReference>
<keyword evidence="12 21" id="KW-0067">ATP-binding</keyword>
<dbReference type="Gene3D" id="1.10.510.10">
    <property type="entry name" value="Transferase(Phosphotransferase) domain 1"/>
    <property type="match status" value="1"/>
</dbReference>
<evidence type="ECO:0000256" key="22">
    <source>
        <dbReference type="RuleBase" id="RU000312"/>
    </source>
</evidence>
<dbReference type="InterPro" id="IPR000494">
    <property type="entry name" value="Rcpt_L-dom"/>
</dbReference>
<dbReference type="EC" id="2.7.10.1" evidence="22"/>
<dbReference type="InterPro" id="IPR002011">
    <property type="entry name" value="Tyr_kinase_rcpt_2_CS"/>
</dbReference>
<proteinExistence type="inferred from homology"/>
<keyword evidence="7" id="KW-0479">Metal-binding</keyword>
<dbReference type="PROSITE" id="PS00109">
    <property type="entry name" value="PROTEIN_KINASE_TYR"/>
    <property type="match status" value="1"/>
</dbReference>
<feature type="transmembrane region" description="Helical" evidence="23">
    <location>
        <begin position="44"/>
        <end position="64"/>
    </location>
</feature>
<dbReference type="PROSITE" id="PS51379">
    <property type="entry name" value="4FE4S_FER_2"/>
    <property type="match status" value="1"/>
</dbReference>
<accession>A0A9J6BHY6</accession>
<feature type="transmembrane region" description="Helical" evidence="23">
    <location>
        <begin position="1046"/>
        <end position="1068"/>
    </location>
</feature>
<dbReference type="PROSITE" id="PS00107">
    <property type="entry name" value="PROTEIN_KINASE_ATP"/>
    <property type="match status" value="1"/>
</dbReference>
<feature type="domain" description="Fibronectin type-III" evidence="25">
    <location>
        <begin position="577"/>
        <end position="695"/>
    </location>
</feature>
<keyword evidence="4" id="KW-0808">Transferase</keyword>
<evidence type="ECO:0000313" key="27">
    <source>
        <dbReference type="EMBL" id="KAG5669147.1"/>
    </source>
</evidence>
<dbReference type="CDD" id="cd00064">
    <property type="entry name" value="FU"/>
    <property type="match status" value="1"/>
</dbReference>
<dbReference type="CDD" id="cd00063">
    <property type="entry name" value="FN3"/>
    <property type="match status" value="3"/>
</dbReference>
<evidence type="ECO:0000256" key="7">
    <source>
        <dbReference type="ARBA" id="ARBA00022723"/>
    </source>
</evidence>
<evidence type="ECO:0000256" key="15">
    <source>
        <dbReference type="ARBA" id="ARBA00023137"/>
    </source>
</evidence>
<keyword evidence="19" id="KW-0464">Manganese</keyword>
<dbReference type="InterPro" id="IPR017441">
    <property type="entry name" value="Protein_kinase_ATP_BS"/>
</dbReference>
<dbReference type="SMART" id="SM00060">
    <property type="entry name" value="FN3"/>
    <property type="match status" value="3"/>
</dbReference>
<dbReference type="Gene3D" id="2.60.40.10">
    <property type="entry name" value="Immunoglobulins"/>
    <property type="match status" value="3"/>
</dbReference>
<keyword evidence="28" id="KW-1185">Reference proteome</keyword>
<dbReference type="GO" id="GO:0007399">
    <property type="term" value="P:nervous system development"/>
    <property type="evidence" value="ECO:0007669"/>
    <property type="project" value="UniProtKB-ARBA"/>
</dbReference>
<dbReference type="CDD" id="cd05032">
    <property type="entry name" value="PTKc_InsR_like"/>
    <property type="match status" value="1"/>
</dbReference>
<dbReference type="InterPro" id="IPR001245">
    <property type="entry name" value="Ser-Thr/Tyr_kinase_cat_dom"/>
</dbReference>
<dbReference type="InterPro" id="IPR003961">
    <property type="entry name" value="FN3_dom"/>
</dbReference>
<dbReference type="Gene3D" id="3.30.200.20">
    <property type="entry name" value="Phosphorylase Kinase, domain 1"/>
    <property type="match status" value="1"/>
</dbReference>
<dbReference type="OrthoDB" id="5809444at2759"/>
<feature type="domain" description="4Fe-4S ferredoxin-type" evidence="26">
    <location>
        <begin position="393"/>
        <end position="426"/>
    </location>
</feature>
<dbReference type="SUPFAM" id="SSF57184">
    <property type="entry name" value="Growth factor receptor domain"/>
    <property type="match status" value="1"/>
</dbReference>
<comment type="subcellular location">
    <subcellularLocation>
        <location evidence="2">Membrane</location>
        <topology evidence="2">Single-pass type I membrane protein</topology>
    </subcellularLocation>
</comment>
<evidence type="ECO:0000313" key="28">
    <source>
        <dbReference type="Proteomes" id="UP001107558"/>
    </source>
</evidence>
<evidence type="ECO:0000256" key="2">
    <source>
        <dbReference type="ARBA" id="ARBA00004479"/>
    </source>
</evidence>
<evidence type="ECO:0000256" key="14">
    <source>
        <dbReference type="ARBA" id="ARBA00023136"/>
    </source>
</evidence>
<comment type="cofactor">
    <cofactor evidence="1">
        <name>Mn(2+)</name>
        <dbReference type="ChEBI" id="CHEBI:29035"/>
    </cofactor>
</comment>
<keyword evidence="18" id="KW-0325">Glycoprotein</keyword>
<dbReference type="Proteomes" id="UP001107558">
    <property type="component" value="Chromosome 4"/>
</dbReference>
<reference evidence="27" key="1">
    <citation type="submission" date="2021-03" db="EMBL/GenBank/DDBJ databases">
        <title>Chromosome level genome of the anhydrobiotic midge Polypedilum vanderplanki.</title>
        <authorList>
            <person name="Yoshida Y."/>
            <person name="Kikawada T."/>
            <person name="Gusev O."/>
        </authorList>
    </citation>
    <scope>NUCLEOTIDE SEQUENCE</scope>
    <source>
        <strain evidence="27">NIAS01</strain>
        <tissue evidence="27">Whole body or cell culture</tissue>
    </source>
</reference>
<dbReference type="InterPro" id="IPR006211">
    <property type="entry name" value="Furin-like_Cys-rich_dom"/>
</dbReference>
<evidence type="ECO:0000256" key="8">
    <source>
        <dbReference type="ARBA" id="ARBA00022729"/>
    </source>
</evidence>
<evidence type="ECO:0000256" key="11">
    <source>
        <dbReference type="ARBA" id="ARBA00022777"/>
    </source>
</evidence>
<protein>
    <recommendedName>
        <fullName evidence="22">Tyrosine-protein kinase receptor</fullName>
        <ecNumber evidence="22">2.7.10.1</ecNumber>
    </recommendedName>
</protein>
<evidence type="ECO:0000259" key="24">
    <source>
        <dbReference type="PROSITE" id="PS50011"/>
    </source>
</evidence>
<keyword evidence="13 23" id="KW-1133">Transmembrane helix</keyword>
<comment type="catalytic activity">
    <reaction evidence="20 22">
        <text>L-tyrosyl-[protein] + ATP = O-phospho-L-tyrosyl-[protein] + ADP + H(+)</text>
        <dbReference type="Rhea" id="RHEA:10596"/>
        <dbReference type="Rhea" id="RHEA-COMP:10136"/>
        <dbReference type="Rhea" id="RHEA-COMP:20101"/>
        <dbReference type="ChEBI" id="CHEBI:15378"/>
        <dbReference type="ChEBI" id="CHEBI:30616"/>
        <dbReference type="ChEBI" id="CHEBI:46858"/>
        <dbReference type="ChEBI" id="CHEBI:61978"/>
        <dbReference type="ChEBI" id="CHEBI:456216"/>
        <dbReference type="EC" id="2.7.10.1"/>
    </reaction>
</comment>
<evidence type="ECO:0000256" key="18">
    <source>
        <dbReference type="ARBA" id="ARBA00023180"/>
    </source>
</evidence>
<dbReference type="PANTHER" id="PTHR24416:SF525">
    <property type="entry name" value="INSULIN-LIKE RECEPTOR"/>
    <property type="match status" value="1"/>
</dbReference>
<dbReference type="Pfam" id="PF01030">
    <property type="entry name" value="Recep_L_domain"/>
    <property type="match status" value="2"/>
</dbReference>
<dbReference type="GO" id="GO:0030424">
    <property type="term" value="C:axon"/>
    <property type="evidence" value="ECO:0007669"/>
    <property type="project" value="TreeGrafter"/>
</dbReference>
<dbReference type="InterPro" id="IPR036941">
    <property type="entry name" value="Rcpt_L-dom_sf"/>
</dbReference>
<evidence type="ECO:0000256" key="4">
    <source>
        <dbReference type="ARBA" id="ARBA00022679"/>
    </source>
</evidence>
<dbReference type="InterPro" id="IPR050122">
    <property type="entry name" value="RTK"/>
</dbReference>
<evidence type="ECO:0000256" key="20">
    <source>
        <dbReference type="ARBA" id="ARBA00051243"/>
    </source>
</evidence>
<comment type="caution">
    <text evidence="27">The sequence shown here is derived from an EMBL/GenBank/DDBJ whole genome shotgun (WGS) entry which is preliminary data.</text>
</comment>
<keyword evidence="6 22" id="KW-0812">Transmembrane</keyword>
<evidence type="ECO:0000256" key="9">
    <source>
        <dbReference type="ARBA" id="ARBA00022737"/>
    </source>
</evidence>
<keyword evidence="16" id="KW-1015">Disulfide bond</keyword>
<dbReference type="PANTHER" id="PTHR24416">
    <property type="entry name" value="TYROSINE-PROTEIN KINASE RECEPTOR"/>
    <property type="match status" value="1"/>
</dbReference>
<dbReference type="GO" id="GO:0043410">
    <property type="term" value="P:positive regulation of MAPK cascade"/>
    <property type="evidence" value="ECO:0007669"/>
    <property type="project" value="TreeGrafter"/>
</dbReference>
<dbReference type="Pfam" id="PF07714">
    <property type="entry name" value="PK_Tyr_Ser-Thr"/>
    <property type="match status" value="1"/>
</dbReference>